<sequence>MNRVLARGVGAAVIVTFGVGISAGTSDEGNSKVDAALQSPFAPVVIAVLKRQAAKIKGPAGIALLLGTYELDQLRKDSLKKANSTFLVVRQQLGGRPKSTIFRFDSGHRVRVAMNGKFDELIDKNVVTITPDPAVDSTIVVTDATTGDTVERTGSFKVNLSAAKAYTGIDFDTGTQVRVDHGSMDYSYYGASFTNGARMHKWDKGDPTLADCSSIPSAEWSKSDWHLKLGGGVYCIVTSDGRFGYFHLVNGWTATSTYAVWPPLP</sequence>
<gene>
    <name evidence="1" type="ORF">ACFY35_44000</name>
</gene>
<comment type="caution">
    <text evidence="1">The sequence shown here is derived from an EMBL/GenBank/DDBJ whole genome shotgun (WGS) entry which is preliminary data.</text>
</comment>
<dbReference type="EMBL" id="JBIAZU010000008">
    <property type="protein sequence ID" value="MFF5296443.1"/>
    <property type="molecule type" value="Genomic_DNA"/>
</dbReference>
<dbReference type="RefSeq" id="WP_063713670.1">
    <property type="nucleotide sequence ID" value="NZ_JBIAZU010000008.1"/>
</dbReference>
<proteinExistence type="predicted"/>
<keyword evidence="2" id="KW-1185">Reference proteome</keyword>
<organism evidence="1 2">
    <name type="scientific">Paractinoplanes globisporus</name>
    <dbReference type="NCBI Taxonomy" id="113565"/>
    <lineage>
        <taxon>Bacteria</taxon>
        <taxon>Bacillati</taxon>
        <taxon>Actinomycetota</taxon>
        <taxon>Actinomycetes</taxon>
        <taxon>Micromonosporales</taxon>
        <taxon>Micromonosporaceae</taxon>
        <taxon>Paractinoplanes</taxon>
    </lineage>
</organism>
<evidence type="ECO:0000313" key="1">
    <source>
        <dbReference type="EMBL" id="MFF5296443.1"/>
    </source>
</evidence>
<protein>
    <submittedName>
        <fullName evidence="1">Uncharacterized protein</fullName>
    </submittedName>
</protein>
<reference evidence="1 2" key="1">
    <citation type="submission" date="2024-10" db="EMBL/GenBank/DDBJ databases">
        <title>The Natural Products Discovery Center: Release of the First 8490 Sequenced Strains for Exploring Actinobacteria Biosynthetic Diversity.</title>
        <authorList>
            <person name="Kalkreuter E."/>
            <person name="Kautsar S.A."/>
            <person name="Yang D."/>
            <person name="Bader C.D."/>
            <person name="Teijaro C.N."/>
            <person name="Fluegel L."/>
            <person name="Davis C.M."/>
            <person name="Simpson J.R."/>
            <person name="Lauterbach L."/>
            <person name="Steele A.D."/>
            <person name="Gui C."/>
            <person name="Meng S."/>
            <person name="Li G."/>
            <person name="Viehrig K."/>
            <person name="Ye F."/>
            <person name="Su P."/>
            <person name="Kiefer A.F."/>
            <person name="Nichols A."/>
            <person name="Cepeda A.J."/>
            <person name="Yan W."/>
            <person name="Fan B."/>
            <person name="Jiang Y."/>
            <person name="Adhikari A."/>
            <person name="Zheng C.-J."/>
            <person name="Schuster L."/>
            <person name="Cowan T.M."/>
            <person name="Smanski M.J."/>
            <person name="Chevrette M.G."/>
            <person name="De Carvalho L.P.S."/>
            <person name="Shen B."/>
        </authorList>
    </citation>
    <scope>NUCLEOTIDE SEQUENCE [LARGE SCALE GENOMIC DNA]</scope>
    <source>
        <strain evidence="1 2">NPDC000087</strain>
    </source>
</reference>
<evidence type="ECO:0000313" key="2">
    <source>
        <dbReference type="Proteomes" id="UP001602245"/>
    </source>
</evidence>
<dbReference type="Proteomes" id="UP001602245">
    <property type="component" value="Unassembled WGS sequence"/>
</dbReference>
<accession>A0ABW6WT13</accession>
<name>A0ABW6WT13_9ACTN</name>